<feature type="non-terminal residue" evidence="1">
    <location>
        <position position="52"/>
    </location>
</feature>
<organism evidence="1 2">
    <name type="scientific">Pleurodeles waltl</name>
    <name type="common">Iberian ribbed newt</name>
    <dbReference type="NCBI Taxonomy" id="8319"/>
    <lineage>
        <taxon>Eukaryota</taxon>
        <taxon>Metazoa</taxon>
        <taxon>Chordata</taxon>
        <taxon>Craniata</taxon>
        <taxon>Vertebrata</taxon>
        <taxon>Euteleostomi</taxon>
        <taxon>Amphibia</taxon>
        <taxon>Batrachia</taxon>
        <taxon>Caudata</taxon>
        <taxon>Salamandroidea</taxon>
        <taxon>Salamandridae</taxon>
        <taxon>Pleurodelinae</taxon>
        <taxon>Pleurodeles</taxon>
    </lineage>
</organism>
<reference evidence="1" key="1">
    <citation type="journal article" date="2022" name="bioRxiv">
        <title>Sequencing and chromosome-scale assembly of the giantPleurodeles waltlgenome.</title>
        <authorList>
            <person name="Brown T."/>
            <person name="Elewa A."/>
            <person name="Iarovenko S."/>
            <person name="Subramanian E."/>
            <person name="Araus A.J."/>
            <person name="Petzold A."/>
            <person name="Susuki M."/>
            <person name="Suzuki K.-i.T."/>
            <person name="Hayashi T."/>
            <person name="Toyoda A."/>
            <person name="Oliveira C."/>
            <person name="Osipova E."/>
            <person name="Leigh N.D."/>
            <person name="Simon A."/>
            <person name="Yun M.H."/>
        </authorList>
    </citation>
    <scope>NUCLEOTIDE SEQUENCE</scope>
    <source>
        <strain evidence="1">20211129_DDA</strain>
        <tissue evidence="1">Liver</tissue>
    </source>
</reference>
<evidence type="ECO:0000313" key="1">
    <source>
        <dbReference type="EMBL" id="KAJ1206180.1"/>
    </source>
</evidence>
<gene>
    <name evidence="1" type="ORF">NDU88_001589</name>
</gene>
<evidence type="ECO:0000313" key="2">
    <source>
        <dbReference type="Proteomes" id="UP001066276"/>
    </source>
</evidence>
<protein>
    <submittedName>
        <fullName evidence="1">Uncharacterized protein</fullName>
    </submittedName>
</protein>
<dbReference type="Proteomes" id="UP001066276">
    <property type="component" value="Chromosome 1_2"/>
</dbReference>
<feature type="non-terminal residue" evidence="1">
    <location>
        <position position="1"/>
    </location>
</feature>
<accession>A0AAV7VWV1</accession>
<dbReference type="EMBL" id="JANPWB010000002">
    <property type="protein sequence ID" value="KAJ1206180.1"/>
    <property type="molecule type" value="Genomic_DNA"/>
</dbReference>
<comment type="caution">
    <text evidence="1">The sequence shown here is derived from an EMBL/GenBank/DDBJ whole genome shotgun (WGS) entry which is preliminary data.</text>
</comment>
<sequence>PPTLVVQRWDKYFVTAYHFCHCTFHKRKIYKTSSVYVHLTKKFSISFLTSFL</sequence>
<name>A0AAV7VWV1_PLEWA</name>
<keyword evidence="2" id="KW-1185">Reference proteome</keyword>
<proteinExistence type="predicted"/>
<dbReference type="AlphaFoldDB" id="A0AAV7VWV1"/>